<evidence type="ECO:0000313" key="3">
    <source>
        <dbReference type="EMBL" id="KAK1749212.1"/>
    </source>
</evidence>
<dbReference type="InterPro" id="IPR032675">
    <property type="entry name" value="LRR_dom_sf"/>
</dbReference>
<dbReference type="PANTHER" id="PTHR48060">
    <property type="entry name" value="DNA DAMAGE-REPAIR/TOLERATION PROTEIN DRT100"/>
    <property type="match status" value="1"/>
</dbReference>
<evidence type="ECO:0000256" key="1">
    <source>
        <dbReference type="ARBA" id="ARBA00022729"/>
    </source>
</evidence>
<keyword evidence="1" id="KW-0732">Signal</keyword>
<evidence type="ECO:0000313" key="4">
    <source>
        <dbReference type="Proteomes" id="UP001224775"/>
    </source>
</evidence>
<evidence type="ECO:0000256" key="2">
    <source>
        <dbReference type="SAM" id="MobiDB-lite"/>
    </source>
</evidence>
<feature type="compositionally biased region" description="Basic residues" evidence="2">
    <location>
        <begin position="10"/>
        <end position="25"/>
    </location>
</feature>
<keyword evidence="4" id="KW-1185">Reference proteome</keyword>
<dbReference type="InterPro" id="IPR001611">
    <property type="entry name" value="Leu-rich_rpt"/>
</dbReference>
<dbReference type="EMBL" id="JATAAI010000001">
    <property type="protein sequence ID" value="KAK1749212.1"/>
    <property type="molecule type" value="Genomic_DNA"/>
</dbReference>
<accession>A0AAD8YPV7</accession>
<feature type="region of interest" description="Disordered" evidence="2">
    <location>
        <begin position="1"/>
        <end position="75"/>
    </location>
</feature>
<dbReference type="PANTHER" id="PTHR48060:SF21">
    <property type="entry name" value="L DOMAIN-LIKE PROTEIN"/>
    <property type="match status" value="1"/>
</dbReference>
<feature type="compositionally biased region" description="Low complexity" evidence="2">
    <location>
        <begin position="52"/>
        <end position="67"/>
    </location>
</feature>
<dbReference type="Gene3D" id="3.80.10.10">
    <property type="entry name" value="Ribonuclease Inhibitor"/>
    <property type="match status" value="2"/>
</dbReference>
<name>A0AAD8YPV7_9STRA</name>
<reference evidence="3" key="1">
    <citation type="submission" date="2023-06" db="EMBL/GenBank/DDBJ databases">
        <title>Survivors Of The Sea: Transcriptome response of Skeletonema marinoi to long-term dormancy.</title>
        <authorList>
            <person name="Pinder M.I.M."/>
            <person name="Kourtchenko O."/>
            <person name="Robertson E.K."/>
            <person name="Larsson T."/>
            <person name="Maumus F."/>
            <person name="Osuna-Cruz C.M."/>
            <person name="Vancaester E."/>
            <person name="Stenow R."/>
            <person name="Vandepoele K."/>
            <person name="Ploug H."/>
            <person name="Bruchert V."/>
            <person name="Godhe A."/>
            <person name="Topel M."/>
        </authorList>
    </citation>
    <scope>NUCLEOTIDE SEQUENCE</scope>
    <source>
        <strain evidence="3">R05AC</strain>
    </source>
</reference>
<dbReference type="AlphaFoldDB" id="A0AAD8YPV7"/>
<comment type="caution">
    <text evidence="3">The sequence shown here is derived from an EMBL/GenBank/DDBJ whole genome shotgun (WGS) entry which is preliminary data.</text>
</comment>
<sequence>MNNLDDRIAAKRKVKRKTKSKKKRHPSLDDDDVVIGQLKSPPELLVNNNQASKFSGSSIDSSLSSKGKISKDGSSEHYDASVAKMPGAYAAKATDVSDAEQFKFGTLSTEAAPATKPGAYSASFEDLSAAERLKFGMVSTEIKPATMPGAFSASNEDLSAAERLKFGIVSNAEVTEVTQAPQRPGIYSMSNEETSAAERLKFGIAQPVHVINQQTSVAQAPKAPGAYSMSNEETSAAERLKFGIAQPVPVINNQISDFDLTAEYEQSYASNLTNDYWGTQPNQHENSDAVIEAEVVSAHDDLFTYDFDVFGKLNPKNWRTLFISCSVVSFIIIISLSAALDSAKNKNTANETTDPKQPVAPTLSPTIPPVDISWCFNSTEYVENVRYASLRSTLVASGLSTDTEFATDDSYQRKSLCWLAFGDALQIDKSDPFIEQRFALATLFYSLNEPSKLLSSGWLSGKQECAWTPMVECDVRTGSTVSKLNISGFDLQGQLPKELSSLRYVTHLDLSKNVLNGGVTRATTGWSELQELRLANNRFETAPELMDVMSSVTYFDVSANNITGEIPVFLSFASNLAYLDISSNSFSSNIPAYMGGNLPLLESLYMHSNDLTGKMPQSICNLRNVSLRNLSVDCGVAEEVGISDVSCDVPQCCSVCNGYV</sequence>
<organism evidence="3 4">
    <name type="scientific">Skeletonema marinoi</name>
    <dbReference type="NCBI Taxonomy" id="267567"/>
    <lineage>
        <taxon>Eukaryota</taxon>
        <taxon>Sar</taxon>
        <taxon>Stramenopiles</taxon>
        <taxon>Ochrophyta</taxon>
        <taxon>Bacillariophyta</taxon>
        <taxon>Coscinodiscophyceae</taxon>
        <taxon>Thalassiosirophycidae</taxon>
        <taxon>Thalassiosirales</taxon>
        <taxon>Skeletonemataceae</taxon>
        <taxon>Skeletonema</taxon>
        <taxon>Skeletonema marinoi-dohrnii complex</taxon>
    </lineage>
</organism>
<dbReference type="InterPro" id="IPR053211">
    <property type="entry name" value="DNA_repair-toleration"/>
</dbReference>
<proteinExistence type="predicted"/>
<dbReference type="SUPFAM" id="SSF52058">
    <property type="entry name" value="L domain-like"/>
    <property type="match status" value="1"/>
</dbReference>
<dbReference type="Pfam" id="PF00560">
    <property type="entry name" value="LRR_1"/>
    <property type="match status" value="2"/>
</dbReference>
<dbReference type="Proteomes" id="UP001224775">
    <property type="component" value="Unassembled WGS sequence"/>
</dbReference>
<gene>
    <name evidence="3" type="ORF">QTG54_001151</name>
</gene>
<protein>
    <submittedName>
        <fullName evidence="3">Leucine-rich repeat domain-containing protein</fullName>
    </submittedName>
</protein>